<keyword evidence="1" id="KW-0732">Signal</keyword>
<evidence type="ECO:0000313" key="3">
    <source>
        <dbReference type="Proteomes" id="UP000757461"/>
    </source>
</evidence>
<comment type="caution">
    <text evidence="2">The sequence shown here is derived from an EMBL/GenBank/DDBJ whole genome shotgun (WGS) entry which is preliminary data.</text>
</comment>
<name>A0A930HZ15_9BACT</name>
<feature type="signal peptide" evidence="1">
    <location>
        <begin position="1"/>
        <end position="20"/>
    </location>
</feature>
<feature type="chain" id="PRO_5038033089" description="DUF3857 domain-containing protein" evidence="1">
    <location>
        <begin position="21"/>
        <end position="539"/>
    </location>
</feature>
<dbReference type="EMBL" id="JABZSQ010000060">
    <property type="protein sequence ID" value="MBF1414820.1"/>
    <property type="molecule type" value="Genomic_DNA"/>
</dbReference>
<evidence type="ECO:0008006" key="4">
    <source>
        <dbReference type="Google" id="ProtNLM"/>
    </source>
</evidence>
<proteinExistence type="predicted"/>
<reference evidence="2" key="1">
    <citation type="submission" date="2020-04" db="EMBL/GenBank/DDBJ databases">
        <title>Deep metagenomics examines the oral microbiome during advanced dental caries in children, revealing novel taxa and co-occurrences with host molecules.</title>
        <authorList>
            <person name="Baker J.L."/>
            <person name="Morton J.T."/>
            <person name="Dinis M."/>
            <person name="Alvarez R."/>
            <person name="Tran N.C."/>
            <person name="Knight R."/>
            <person name="Edlund A."/>
        </authorList>
    </citation>
    <scope>NUCLEOTIDE SEQUENCE</scope>
    <source>
        <strain evidence="2">JCVI_25_bin.9</strain>
    </source>
</reference>
<evidence type="ECO:0000256" key="1">
    <source>
        <dbReference type="SAM" id="SignalP"/>
    </source>
</evidence>
<dbReference type="AlphaFoldDB" id="A0A930HZ15"/>
<organism evidence="2 3">
    <name type="scientific">Prevotella histicola</name>
    <dbReference type="NCBI Taxonomy" id="470565"/>
    <lineage>
        <taxon>Bacteria</taxon>
        <taxon>Pseudomonadati</taxon>
        <taxon>Bacteroidota</taxon>
        <taxon>Bacteroidia</taxon>
        <taxon>Bacteroidales</taxon>
        <taxon>Prevotellaceae</taxon>
        <taxon>Prevotella</taxon>
    </lineage>
</organism>
<gene>
    <name evidence="2" type="ORF">HXN33_04470</name>
</gene>
<evidence type="ECO:0000313" key="2">
    <source>
        <dbReference type="EMBL" id="MBF1414820.1"/>
    </source>
</evidence>
<accession>A0A930HZ15</accession>
<protein>
    <recommendedName>
        <fullName evidence="4">DUF3857 domain-containing protein</fullName>
    </recommendedName>
</protein>
<dbReference type="Proteomes" id="UP000757461">
    <property type="component" value="Unassembled WGS sequence"/>
</dbReference>
<sequence length="539" mass="61717">MKRIIFVLSVFFSCLQPAIAQSLKPVQISFYPVLHDPHELLKSISDKLLPYQKHITNRPLEKYFGRFNDEIYNNEDAGEADSTAAFKKRFGTLPDTEGYVAAAAAEAADNGEDVAATQTSYVQVNPQDENTVMKLLKLAREKQLYDTSRYMFGFGLNRMMGDWSILCALDKKSPYAIPSASFTAVHKEESSEGSVTGSLKLTRQDAKRLVRLYNNPQKDDVYMVIDGELRWPIDKENVPVNRNISFWQEAKNVSDGNLFMKRLQASVVKEPPYKPLLPSQYRVGDTLTYRIKVDSDMDWITGIHTFKLVPLAVGDVYRIECIVEGLDVKQPSWASSAYDRELNNLEVKVLKQMLKQHFIIETSNLTGETSVEIKDKNQFDQWYKNLKKWCEASWKRDKRFSKVTDETMGTTEGESLLFHLDEFIDDGALQYLPELDAIIAPEMYFEEGDTTGRGYFDLLGDYGTYSISKNEQGTIISLKGDPEVKEDDLVDDSDPAIQDLKTKTDAYEYYYDTKGNLMKVKGKVRRNLYNKDFVIERMM</sequence>